<keyword evidence="1" id="KW-0732">Signal</keyword>
<dbReference type="InterPro" id="IPR005135">
    <property type="entry name" value="Endo/exonuclease/phosphatase"/>
</dbReference>
<dbReference type="Pfam" id="PF03372">
    <property type="entry name" value="Exo_endo_phos"/>
    <property type="match status" value="1"/>
</dbReference>
<dbReference type="RefSeq" id="WP_115500061.1">
    <property type="nucleotide sequence ID" value="NZ_JACRTI010000031.1"/>
</dbReference>
<evidence type="ECO:0000313" key="6">
    <source>
        <dbReference type="Proteomes" id="UP000629596"/>
    </source>
</evidence>
<protein>
    <submittedName>
        <fullName evidence="3">Endonuclease/exonuclease/phosphatase family protein</fullName>
    </submittedName>
</protein>
<dbReference type="GO" id="GO:0004519">
    <property type="term" value="F:endonuclease activity"/>
    <property type="evidence" value="ECO:0007669"/>
    <property type="project" value="UniProtKB-KW"/>
</dbReference>
<dbReference type="AlphaFoldDB" id="A0A3D8HD90"/>
<feature type="chain" id="PRO_5017537804" evidence="1">
    <location>
        <begin position="23"/>
        <end position="300"/>
    </location>
</feature>
<reference evidence="3 6" key="2">
    <citation type="submission" date="2020-08" db="EMBL/GenBank/DDBJ databases">
        <title>Genome public.</title>
        <authorList>
            <person name="Liu C."/>
            <person name="Sun Q."/>
        </authorList>
    </citation>
    <scope>NUCLEOTIDE SEQUENCE [LARGE SCALE GENOMIC DNA]</scope>
    <source>
        <strain evidence="3 6">426_9</strain>
    </source>
</reference>
<evidence type="ECO:0000313" key="5">
    <source>
        <dbReference type="Proteomes" id="UP000256321"/>
    </source>
</evidence>
<comment type="caution">
    <text evidence="4">The sequence shown here is derived from an EMBL/GenBank/DDBJ whole genome shotgun (WGS) entry which is preliminary data.</text>
</comment>
<evidence type="ECO:0000313" key="4">
    <source>
        <dbReference type="EMBL" id="RDU48720.1"/>
    </source>
</evidence>
<evidence type="ECO:0000256" key="1">
    <source>
        <dbReference type="SAM" id="SignalP"/>
    </source>
</evidence>
<proteinExistence type="predicted"/>
<dbReference type="GO" id="GO:0016020">
    <property type="term" value="C:membrane"/>
    <property type="evidence" value="ECO:0007669"/>
    <property type="project" value="GOC"/>
</dbReference>
<feature type="signal peptide" evidence="1">
    <location>
        <begin position="1"/>
        <end position="22"/>
    </location>
</feature>
<keyword evidence="3" id="KW-0540">Nuclease</keyword>
<dbReference type="InterPro" id="IPR036691">
    <property type="entry name" value="Endo/exonu/phosph_ase_sf"/>
</dbReference>
<name>A0A3D8HD90_9BACT</name>
<gene>
    <name evidence="4" type="ORF">DWU89_13030</name>
    <name evidence="3" type="ORF">H8784_12705</name>
</gene>
<dbReference type="PANTHER" id="PTHR14859">
    <property type="entry name" value="CALCOFLUOR WHITE HYPERSENSITIVE PROTEIN PRECURSOR"/>
    <property type="match status" value="1"/>
</dbReference>
<dbReference type="Gene3D" id="3.60.10.10">
    <property type="entry name" value="Endonuclease/exonuclease/phosphatase"/>
    <property type="match status" value="1"/>
</dbReference>
<dbReference type="EMBL" id="QREV01000031">
    <property type="protein sequence ID" value="RDU48720.1"/>
    <property type="molecule type" value="Genomic_DNA"/>
</dbReference>
<sequence>MKKQLYLIYALLLALLFPAVSNGQSSGKEKMRVISYNIWNGFEKDASRRENFIKWVKGQQPDILAMTELVGFTEKDLGELAAQYGHPYYAIVKEEGYPVGVTSNEPITVIKKQVEGFWHGMLHVKTHGLDIIVTHLSPHDWKFRLKEAGMLTKYIQDNQLDNCMVMGDFNSYSPFDADWVETHTQLIENMQKWDAEQETYRNMRDGRFDYSVLSKLLSTGLTDVCRMYVPADKRTTFPAAFLYGWQHGDTRLRGIGERLDYILVSPSLVSRCIHAAIHNGIEAEGISDHYPVSVDLRNSK</sequence>
<dbReference type="PANTHER" id="PTHR14859:SF1">
    <property type="entry name" value="PGAP2-INTERACTING PROTEIN"/>
    <property type="match status" value="1"/>
</dbReference>
<evidence type="ECO:0000259" key="2">
    <source>
        <dbReference type="Pfam" id="PF03372"/>
    </source>
</evidence>
<keyword evidence="3" id="KW-0255">Endonuclease</keyword>
<dbReference type="Proteomes" id="UP000256321">
    <property type="component" value="Unassembled WGS sequence"/>
</dbReference>
<dbReference type="InterPro" id="IPR051916">
    <property type="entry name" value="GPI-anchor_lipid_remodeler"/>
</dbReference>
<keyword evidence="6" id="KW-1185">Reference proteome</keyword>
<dbReference type="SUPFAM" id="SSF56219">
    <property type="entry name" value="DNase I-like"/>
    <property type="match status" value="1"/>
</dbReference>
<dbReference type="EMBL" id="JACRTI010000031">
    <property type="protein sequence ID" value="MBC8602571.1"/>
    <property type="molecule type" value="Genomic_DNA"/>
</dbReference>
<feature type="domain" description="Endonuclease/exonuclease/phosphatase" evidence="2">
    <location>
        <begin position="34"/>
        <end position="289"/>
    </location>
</feature>
<evidence type="ECO:0000313" key="3">
    <source>
        <dbReference type="EMBL" id="MBC8602571.1"/>
    </source>
</evidence>
<dbReference type="Proteomes" id="UP000629596">
    <property type="component" value="Unassembled WGS sequence"/>
</dbReference>
<reference evidence="4 5" key="1">
    <citation type="submission" date="2018-07" db="EMBL/GenBank/DDBJ databases">
        <title>Parabacteroides acidifaciens nov. sp., isolated from human feces.</title>
        <authorList>
            <person name="Wang Y.J."/>
        </authorList>
    </citation>
    <scope>NUCLEOTIDE SEQUENCE [LARGE SCALE GENOMIC DNA]</scope>
    <source>
        <strain evidence="4 5">426-9</strain>
    </source>
</reference>
<accession>A0A3D8HD90</accession>
<keyword evidence="3" id="KW-0378">Hydrolase</keyword>
<organism evidence="4 5">
    <name type="scientific">Parabacteroides acidifaciens</name>
    <dbReference type="NCBI Taxonomy" id="2290935"/>
    <lineage>
        <taxon>Bacteria</taxon>
        <taxon>Pseudomonadati</taxon>
        <taxon>Bacteroidota</taxon>
        <taxon>Bacteroidia</taxon>
        <taxon>Bacteroidales</taxon>
        <taxon>Tannerellaceae</taxon>
        <taxon>Parabacteroides</taxon>
    </lineage>
</organism>
<dbReference type="GO" id="GO:0006506">
    <property type="term" value="P:GPI anchor biosynthetic process"/>
    <property type="evidence" value="ECO:0007669"/>
    <property type="project" value="TreeGrafter"/>
</dbReference>